<feature type="domain" description="SLH" evidence="2">
    <location>
        <begin position="87"/>
        <end position="150"/>
    </location>
</feature>
<dbReference type="PROSITE" id="PS51272">
    <property type="entry name" value="SLH"/>
    <property type="match status" value="3"/>
</dbReference>
<sequence>MIKKGKLLSTFFLVLLLPNMRLTLARSLEPSEKLESEAIKQVVITELMSNSGDGKFAPERMINRAELAAILVKTFNLENREAVKEQKSKTVADVPLSHWAFNHIQAVLKTDIMKGYRGNLFFPNQKVTRAEALAIFAQAHGVFQFSDDTINEILDPHPDAGSIPGWARKAIATVLAEGFVNTDPQNNISPLRPMTHGDMAYVLSKYLQRQQPQPEMPLVTGHTPPPDQANDQ</sequence>
<feature type="domain" description="SLH" evidence="2">
    <location>
        <begin position="22"/>
        <end position="85"/>
    </location>
</feature>
<protein>
    <submittedName>
        <fullName evidence="3">S-layer homology domain-containing protein</fullName>
    </submittedName>
</protein>
<evidence type="ECO:0000259" key="2">
    <source>
        <dbReference type="PROSITE" id="PS51272"/>
    </source>
</evidence>
<reference evidence="3 4" key="1">
    <citation type="journal article" date="2023" name="J. Phycol.">
        <title>Chrysosporum ovalisporum is synonymous with the true-branching cyanobacterium Umezakia natans (Nostocales/Aphanizomenonaceae).</title>
        <authorList>
            <person name="McGregor G.B."/>
            <person name="Sendall B.C."/>
            <person name="Niiyama Y."/>
            <person name="Tuji A."/>
            <person name="Willis A."/>
        </authorList>
    </citation>
    <scope>NUCLEOTIDE SEQUENCE [LARGE SCALE GENOMIC DNA]</scope>
    <source>
        <strain evidence="3 4">ANA360D</strain>
    </source>
</reference>
<keyword evidence="4" id="KW-1185">Reference proteome</keyword>
<comment type="caution">
    <text evidence="3">The sequence shown here is derived from an EMBL/GenBank/DDBJ whole genome shotgun (WGS) entry which is preliminary data.</text>
</comment>
<dbReference type="EMBL" id="JANQDH010000012">
    <property type="protein sequence ID" value="MDH6059103.1"/>
    <property type="molecule type" value="Genomic_DNA"/>
</dbReference>
<evidence type="ECO:0000313" key="4">
    <source>
        <dbReference type="Proteomes" id="UP001159387"/>
    </source>
</evidence>
<dbReference type="Pfam" id="PF00395">
    <property type="entry name" value="SLH"/>
    <property type="match status" value="3"/>
</dbReference>
<name>A0AA43GQC3_9CYAN</name>
<evidence type="ECO:0000313" key="3">
    <source>
        <dbReference type="EMBL" id="MDH6059103.1"/>
    </source>
</evidence>
<feature type="domain" description="SLH" evidence="2">
    <location>
        <begin position="154"/>
        <end position="217"/>
    </location>
</feature>
<feature type="compositionally biased region" description="Pro residues" evidence="1">
    <location>
        <begin position="223"/>
        <end position="232"/>
    </location>
</feature>
<organism evidence="3 4">
    <name type="scientific">Chrysosporum bergii ANA360D</name>
    <dbReference type="NCBI Taxonomy" id="617107"/>
    <lineage>
        <taxon>Bacteria</taxon>
        <taxon>Bacillati</taxon>
        <taxon>Cyanobacteriota</taxon>
        <taxon>Cyanophyceae</taxon>
        <taxon>Nostocales</taxon>
        <taxon>Nodulariaceae</taxon>
        <taxon>Chrysosporum</taxon>
    </lineage>
</organism>
<accession>A0AA43GQC3</accession>
<dbReference type="AlphaFoldDB" id="A0AA43GQC3"/>
<evidence type="ECO:0000256" key="1">
    <source>
        <dbReference type="SAM" id="MobiDB-lite"/>
    </source>
</evidence>
<proteinExistence type="predicted"/>
<feature type="region of interest" description="Disordered" evidence="1">
    <location>
        <begin position="212"/>
        <end position="232"/>
    </location>
</feature>
<dbReference type="InterPro" id="IPR001119">
    <property type="entry name" value="SLH_dom"/>
</dbReference>
<dbReference type="Proteomes" id="UP001159387">
    <property type="component" value="Unassembled WGS sequence"/>
</dbReference>
<gene>
    <name evidence="3" type="ORF">NWP17_01355</name>
</gene>